<dbReference type="PANTHER" id="PTHR43369">
    <property type="entry name" value="PHOSPHORIBOSYLGLYCINAMIDE FORMYLTRANSFERASE"/>
    <property type="match status" value="1"/>
</dbReference>
<proteinExistence type="inferred from homology"/>
<evidence type="ECO:0000256" key="8">
    <source>
        <dbReference type="ARBA" id="ARBA00047664"/>
    </source>
</evidence>
<reference evidence="11" key="1">
    <citation type="submission" date="2023-03" db="EMBL/GenBank/DDBJ databases">
        <title>Mating type loci evolution in Malassezia.</title>
        <authorList>
            <person name="Coelho M.A."/>
        </authorList>
    </citation>
    <scope>NUCLEOTIDE SEQUENCE</scope>
    <source>
        <strain evidence="11">CBS 9431</strain>
    </source>
</reference>
<evidence type="ECO:0000256" key="9">
    <source>
        <dbReference type="SAM" id="MobiDB-lite"/>
    </source>
</evidence>
<evidence type="ECO:0000259" key="10">
    <source>
        <dbReference type="Pfam" id="PF00551"/>
    </source>
</evidence>
<evidence type="ECO:0000256" key="4">
    <source>
        <dbReference type="ARBA" id="ARBA00022755"/>
    </source>
</evidence>
<feature type="compositionally biased region" description="Polar residues" evidence="9">
    <location>
        <begin position="795"/>
        <end position="816"/>
    </location>
</feature>
<dbReference type="InterPro" id="IPR002376">
    <property type="entry name" value="Formyl_transf_N"/>
</dbReference>
<dbReference type="NCBIfam" id="TIGR00639">
    <property type="entry name" value="PurN"/>
    <property type="match status" value="1"/>
</dbReference>
<keyword evidence="3 11" id="KW-0808">Transferase</keyword>
<evidence type="ECO:0000256" key="7">
    <source>
        <dbReference type="ARBA" id="ARBA00041682"/>
    </source>
</evidence>
<protein>
    <recommendedName>
        <fullName evidence="2">phosphoribosylglycinamide formyltransferase 1</fullName>
        <ecNumber evidence="2">2.1.2.2</ecNumber>
    </recommendedName>
    <alternativeName>
        <fullName evidence="7">5'-phosphoribosylglycinamide transformylase</fullName>
    </alternativeName>
    <alternativeName>
        <fullName evidence="6">GAR transformylase</fullName>
    </alternativeName>
</protein>
<dbReference type="PROSITE" id="PS00373">
    <property type="entry name" value="GART"/>
    <property type="match status" value="1"/>
</dbReference>
<dbReference type="RefSeq" id="XP_060122219.1">
    <property type="nucleotide sequence ID" value="XM_060266236.1"/>
</dbReference>
<evidence type="ECO:0000256" key="6">
    <source>
        <dbReference type="ARBA" id="ARBA00041324"/>
    </source>
</evidence>
<feature type="region of interest" description="Disordered" evidence="9">
    <location>
        <begin position="1"/>
        <end position="41"/>
    </location>
</feature>
<name>A0AAF0F6Q3_9BASI</name>
<dbReference type="CDD" id="cd08645">
    <property type="entry name" value="FMT_core_GART"/>
    <property type="match status" value="1"/>
</dbReference>
<sequence>MPEKQDERAAPLTTKERSEALLAQYGGEKGPTGHAEVGENGEPVSLASFIGGKAKAPRLGQLAGNGRTSVPEAALADETEYRKLPGLAKPDGSMAKLMEQRHRELFPEEAKAKEAESAKDTDEKTIDKDPKRAPDAKTAEPKKDVPLNEETKEAKEAKASKDTKATDDAAKDAKATKDTEATTKSGQDATPATQTPEMTKDAPKDAPAPLPKRSTSGKEIVVLISGSGSNLQAIIDATCGATPAIPDAQIVRVISNRMTAYGLKRAKNVDPPIPTNVHSLKTYQNRNPGKTREDYDLVLAERVLGDGKLPDLIVLAGFMHIVSETFLSALGHKTSLASPPAFAKRPAQGVPIINLHPALPGAFDGANAIDRAYEAFQKGEIKHTGIMVHEVVAEVDRGAPILVQEVPIHAGESLDELETRMHAVEHQLIVNATAKVLADEPKAVAPPTPRAEKTIATPKLDTSAVERPRGKVAPEASADTVLAYLAPSGLLEPLSTFAPQVYEDDLVVAKRGDQTILWRGVRAPAALPPAAKQALGKTYETVHQGAESPAFLRLLRGPLITFQGVRSAKPSASQLFLVRGSDAALFVDQVPMTTRSLCSAFSAVACTPSRVYVWHGKGSDKEQRLRAVQFAGTRTKSAVIEMDEATASRDWLRLFPAAPYASGWHWRHFGTLPRAQRGARLYVCPDASDAVPFTSTALRADRVALVDAGLEVYVLIGRDARGAHAQIKAALQRADAVADAAQAARGGRTAMRPAIHVLTFPTAIPSDLRILARAPWDDAHMQGDGDATRDATLPLQAQTPAQTREQLAQLSPSPPV</sequence>
<comment type="similarity">
    <text evidence="5">Belongs to the GART family.</text>
</comment>
<dbReference type="GO" id="GO:0005737">
    <property type="term" value="C:cytoplasm"/>
    <property type="evidence" value="ECO:0007669"/>
    <property type="project" value="TreeGrafter"/>
</dbReference>
<dbReference type="SUPFAM" id="SSF53328">
    <property type="entry name" value="Formyltransferase"/>
    <property type="match status" value="1"/>
</dbReference>
<evidence type="ECO:0000256" key="3">
    <source>
        <dbReference type="ARBA" id="ARBA00022679"/>
    </source>
</evidence>
<dbReference type="PANTHER" id="PTHR43369:SF2">
    <property type="entry name" value="PHOSPHORIBOSYLGLYCINAMIDE FORMYLTRANSFERASE"/>
    <property type="match status" value="1"/>
</dbReference>
<dbReference type="InterPro" id="IPR036477">
    <property type="entry name" value="Formyl_transf_N_sf"/>
</dbReference>
<keyword evidence="12" id="KW-1185">Reference proteome</keyword>
<evidence type="ECO:0000256" key="5">
    <source>
        <dbReference type="ARBA" id="ARBA00038440"/>
    </source>
</evidence>
<feature type="region of interest" description="Disordered" evidence="9">
    <location>
        <begin position="58"/>
        <end position="214"/>
    </location>
</feature>
<feature type="compositionally biased region" description="Basic and acidic residues" evidence="9">
    <location>
        <begin position="1"/>
        <end position="19"/>
    </location>
</feature>
<dbReference type="AlphaFoldDB" id="A0AAF0F6Q3"/>
<feature type="compositionally biased region" description="Polar residues" evidence="9">
    <location>
        <begin position="186"/>
        <end position="197"/>
    </location>
</feature>
<feature type="region of interest" description="Disordered" evidence="9">
    <location>
        <begin position="781"/>
        <end position="816"/>
    </location>
</feature>
<keyword evidence="4" id="KW-0658">Purine biosynthesis</keyword>
<dbReference type="EMBL" id="CP119960">
    <property type="protein sequence ID" value="WFD39322.1"/>
    <property type="molecule type" value="Genomic_DNA"/>
</dbReference>
<dbReference type="Gene3D" id="3.40.20.10">
    <property type="entry name" value="Severin"/>
    <property type="match status" value="1"/>
</dbReference>
<accession>A0AAF0F6Q3</accession>
<dbReference type="Pfam" id="PF00551">
    <property type="entry name" value="Formyl_trans_N"/>
    <property type="match status" value="1"/>
</dbReference>
<feature type="compositionally biased region" description="Basic and acidic residues" evidence="9">
    <location>
        <begin position="98"/>
        <end position="181"/>
    </location>
</feature>
<dbReference type="InterPro" id="IPR001555">
    <property type="entry name" value="GART_AS"/>
</dbReference>
<comment type="pathway">
    <text evidence="1">Purine metabolism; IMP biosynthesis via de novo pathway; N(2)-formyl-N(1)-(5-phospho-D-ribosyl)glycinamide from N(1)-(5-phospho-D-ribosyl)glycinamide (10-formyl THF route): step 1/1.</text>
</comment>
<dbReference type="SUPFAM" id="SSF55753">
    <property type="entry name" value="Actin depolymerizing proteins"/>
    <property type="match status" value="1"/>
</dbReference>
<dbReference type="GeneID" id="85225945"/>
<dbReference type="Gene3D" id="3.40.50.170">
    <property type="entry name" value="Formyl transferase, N-terminal domain"/>
    <property type="match status" value="1"/>
</dbReference>
<dbReference type="FunFam" id="3.40.50.170:FF:000022">
    <property type="entry name" value="Related to glycinamide ribonucleotide transformylase"/>
    <property type="match status" value="1"/>
</dbReference>
<dbReference type="EC" id="2.1.2.2" evidence="2"/>
<evidence type="ECO:0000256" key="2">
    <source>
        <dbReference type="ARBA" id="ARBA00012254"/>
    </source>
</evidence>
<dbReference type="InterPro" id="IPR004607">
    <property type="entry name" value="GART"/>
</dbReference>
<evidence type="ECO:0000313" key="11">
    <source>
        <dbReference type="EMBL" id="WFD39322.1"/>
    </source>
</evidence>
<comment type="catalytic activity">
    <reaction evidence="8">
        <text>N(1)-(5-phospho-beta-D-ribosyl)glycinamide + (6R)-10-formyltetrahydrofolate = N(2)-formyl-N(1)-(5-phospho-beta-D-ribosyl)glycinamide + (6S)-5,6,7,8-tetrahydrofolate + H(+)</text>
        <dbReference type="Rhea" id="RHEA:15053"/>
        <dbReference type="ChEBI" id="CHEBI:15378"/>
        <dbReference type="ChEBI" id="CHEBI:57453"/>
        <dbReference type="ChEBI" id="CHEBI:143788"/>
        <dbReference type="ChEBI" id="CHEBI:147286"/>
        <dbReference type="ChEBI" id="CHEBI:195366"/>
        <dbReference type="EC" id="2.1.2.2"/>
    </reaction>
</comment>
<feature type="domain" description="Formyl transferase N-terminal" evidence="10">
    <location>
        <begin position="219"/>
        <end position="432"/>
    </location>
</feature>
<dbReference type="GO" id="GO:0004644">
    <property type="term" value="F:phosphoribosylglycinamide formyltransferase activity"/>
    <property type="evidence" value="ECO:0007669"/>
    <property type="project" value="UniProtKB-EC"/>
</dbReference>
<evidence type="ECO:0000313" key="12">
    <source>
        <dbReference type="Proteomes" id="UP001217754"/>
    </source>
</evidence>
<dbReference type="Proteomes" id="UP001217754">
    <property type="component" value="Chromosome 3"/>
</dbReference>
<gene>
    <name evidence="11" type="primary">ade5</name>
    <name evidence="11" type="ORF">MJAP1_002294</name>
</gene>
<organism evidence="11 12">
    <name type="scientific">Malassezia japonica</name>
    <dbReference type="NCBI Taxonomy" id="223818"/>
    <lineage>
        <taxon>Eukaryota</taxon>
        <taxon>Fungi</taxon>
        <taxon>Dikarya</taxon>
        <taxon>Basidiomycota</taxon>
        <taxon>Ustilaginomycotina</taxon>
        <taxon>Malasseziomycetes</taxon>
        <taxon>Malasseziales</taxon>
        <taxon>Malasseziaceae</taxon>
        <taxon>Malassezia</taxon>
    </lineage>
</organism>
<dbReference type="GO" id="GO:0006189">
    <property type="term" value="P:'de novo' IMP biosynthetic process"/>
    <property type="evidence" value="ECO:0007669"/>
    <property type="project" value="InterPro"/>
</dbReference>
<dbReference type="InterPro" id="IPR029006">
    <property type="entry name" value="ADF-H/Gelsolin-like_dom_sf"/>
</dbReference>
<evidence type="ECO:0000256" key="1">
    <source>
        <dbReference type="ARBA" id="ARBA00005054"/>
    </source>
</evidence>